<evidence type="ECO:0000313" key="2">
    <source>
        <dbReference type="Proteomes" id="UP001199525"/>
    </source>
</evidence>
<dbReference type="EMBL" id="JAIVFQ010000089">
    <property type="protein sequence ID" value="MCC5603702.1"/>
    <property type="molecule type" value="Genomic_DNA"/>
</dbReference>
<sequence>MGEKQTMPHAQIQYIRLSNQKASRRIIDVEVRSQNYLWLIKKTTPNLWREPLYIKWL</sequence>
<name>A0ABS8IHN3_9NOSO</name>
<keyword evidence="2" id="KW-1185">Reference proteome</keyword>
<dbReference type="RefSeq" id="WP_229489479.1">
    <property type="nucleotide sequence ID" value="NZ_JAIVFQ010000089.1"/>
</dbReference>
<comment type="caution">
    <text evidence="1">The sequence shown here is derived from an EMBL/GenBank/DDBJ whole genome shotgun (WGS) entry which is preliminary data.</text>
</comment>
<protein>
    <submittedName>
        <fullName evidence="1">Uncharacterized protein</fullName>
    </submittedName>
</protein>
<proteinExistence type="predicted"/>
<evidence type="ECO:0000313" key="1">
    <source>
        <dbReference type="EMBL" id="MCC5603702.1"/>
    </source>
</evidence>
<gene>
    <name evidence="1" type="ORF">LC586_32155</name>
</gene>
<reference evidence="1 2" key="1">
    <citation type="journal article" date="2021" name="Microorganisms">
        <title>Genome Evolution of Filamentous Cyanobacterium Nostoc Species: From Facultative Symbiosis to Free Living.</title>
        <authorList>
            <person name="Huo D."/>
            <person name="Li H."/>
            <person name="Cai F."/>
            <person name="Guo X."/>
            <person name="Qiao Z."/>
            <person name="Wang W."/>
            <person name="Yu G."/>
            <person name="Li R."/>
        </authorList>
    </citation>
    <scope>NUCLEOTIDE SEQUENCE [LARGE SCALE GENOMIC DNA]</scope>
    <source>
        <strain evidence="1 2">CHAB 5714</strain>
    </source>
</reference>
<organism evidence="1 2">
    <name type="scientific">Nostoc favosum CHAB5714</name>
    <dbReference type="NCBI Taxonomy" id="2780399"/>
    <lineage>
        <taxon>Bacteria</taxon>
        <taxon>Bacillati</taxon>
        <taxon>Cyanobacteriota</taxon>
        <taxon>Cyanophyceae</taxon>
        <taxon>Nostocales</taxon>
        <taxon>Nostocaceae</taxon>
        <taxon>Nostoc</taxon>
        <taxon>Nostoc favosum</taxon>
    </lineage>
</organism>
<accession>A0ABS8IHN3</accession>
<dbReference type="Proteomes" id="UP001199525">
    <property type="component" value="Unassembled WGS sequence"/>
</dbReference>